<feature type="region of interest" description="Disordered" evidence="1">
    <location>
        <begin position="43"/>
        <end position="73"/>
    </location>
</feature>
<evidence type="ECO:0000313" key="3">
    <source>
        <dbReference type="Proteomes" id="UP001189429"/>
    </source>
</evidence>
<feature type="compositionally biased region" description="Low complexity" evidence="1">
    <location>
        <begin position="44"/>
        <end position="63"/>
    </location>
</feature>
<reference evidence="2" key="1">
    <citation type="submission" date="2023-10" db="EMBL/GenBank/DDBJ databases">
        <authorList>
            <person name="Chen Y."/>
            <person name="Shah S."/>
            <person name="Dougan E. K."/>
            <person name="Thang M."/>
            <person name="Chan C."/>
        </authorList>
    </citation>
    <scope>NUCLEOTIDE SEQUENCE [LARGE SCALE GENOMIC DNA]</scope>
</reference>
<dbReference type="EMBL" id="CAUYUJ010016455">
    <property type="protein sequence ID" value="CAK0865474.1"/>
    <property type="molecule type" value="Genomic_DNA"/>
</dbReference>
<protein>
    <submittedName>
        <fullName evidence="2">Uncharacterized protein</fullName>
    </submittedName>
</protein>
<comment type="caution">
    <text evidence="2">The sequence shown here is derived from an EMBL/GenBank/DDBJ whole genome shotgun (WGS) entry which is preliminary data.</text>
</comment>
<dbReference type="Proteomes" id="UP001189429">
    <property type="component" value="Unassembled WGS sequence"/>
</dbReference>
<evidence type="ECO:0000256" key="1">
    <source>
        <dbReference type="SAM" id="MobiDB-lite"/>
    </source>
</evidence>
<sequence>MHITSMFPSLQANAVNLDAALQQLSGVMQDSIIMQQESQELDNAAAAEHAEQAAPAAGAGFQPVHEGGGAVAAGAPPAIEVNAGTTEEDNCIDGPRHGDVVDQRTQKILQHIGRKRLEAISQHASATTGCGGPGHIPVRGLGGDRAGDGVVLDLPRQILELLGASGNGPGDGAGSQVE</sequence>
<gene>
    <name evidence="2" type="ORF">PCOR1329_LOCUS52983</name>
</gene>
<accession>A0ABN9UYV1</accession>
<evidence type="ECO:0000313" key="2">
    <source>
        <dbReference type="EMBL" id="CAK0865474.1"/>
    </source>
</evidence>
<keyword evidence="3" id="KW-1185">Reference proteome</keyword>
<name>A0ABN9UYV1_9DINO</name>
<organism evidence="2 3">
    <name type="scientific">Prorocentrum cordatum</name>
    <dbReference type="NCBI Taxonomy" id="2364126"/>
    <lineage>
        <taxon>Eukaryota</taxon>
        <taxon>Sar</taxon>
        <taxon>Alveolata</taxon>
        <taxon>Dinophyceae</taxon>
        <taxon>Prorocentrales</taxon>
        <taxon>Prorocentraceae</taxon>
        <taxon>Prorocentrum</taxon>
    </lineage>
</organism>
<proteinExistence type="predicted"/>